<feature type="binding site" evidence="5">
    <location>
        <position position="147"/>
    </location>
    <ligand>
        <name>S-adenosyl-L-methionine</name>
        <dbReference type="ChEBI" id="CHEBI:59789"/>
    </ligand>
</feature>
<dbReference type="SUPFAM" id="SSF53335">
    <property type="entry name" value="S-adenosyl-L-methionine-dependent methyltransferases"/>
    <property type="match status" value="1"/>
</dbReference>
<dbReference type="InterPro" id="IPR050320">
    <property type="entry name" value="N5-glutamine_MTase"/>
</dbReference>
<feature type="domain" description="Release factor glutamine methyltransferase N-terminal" evidence="7">
    <location>
        <begin position="28"/>
        <end position="76"/>
    </location>
</feature>
<dbReference type="InterPro" id="IPR019874">
    <property type="entry name" value="RF_methyltr_PrmC"/>
</dbReference>
<dbReference type="RefSeq" id="WP_248413109.1">
    <property type="nucleotide sequence ID" value="NZ_JALPQF010000010.1"/>
</dbReference>
<organism evidence="8 9">
    <name type="scientific">Psychroserpens algicola</name>
    <dbReference type="NCBI Taxonomy" id="1719034"/>
    <lineage>
        <taxon>Bacteria</taxon>
        <taxon>Pseudomonadati</taxon>
        <taxon>Bacteroidota</taxon>
        <taxon>Flavobacteriia</taxon>
        <taxon>Flavobacteriales</taxon>
        <taxon>Flavobacteriaceae</taxon>
        <taxon>Psychroserpens</taxon>
    </lineage>
</organism>
<evidence type="ECO:0000256" key="3">
    <source>
        <dbReference type="ARBA" id="ARBA00022691"/>
    </source>
</evidence>
<feature type="binding site" evidence="5">
    <location>
        <begin position="195"/>
        <end position="198"/>
    </location>
    <ligand>
        <name>substrate</name>
    </ligand>
</feature>
<evidence type="ECO:0000259" key="7">
    <source>
        <dbReference type="Pfam" id="PF17827"/>
    </source>
</evidence>
<keyword evidence="3 5" id="KW-0949">S-adenosyl-L-methionine</keyword>
<name>A0ABT0HB83_9FLAO</name>
<evidence type="ECO:0000313" key="9">
    <source>
        <dbReference type="Proteomes" id="UP001203687"/>
    </source>
</evidence>
<comment type="catalytic activity">
    <reaction evidence="4 5">
        <text>L-glutaminyl-[peptide chain release factor] + S-adenosyl-L-methionine = N(5)-methyl-L-glutaminyl-[peptide chain release factor] + S-adenosyl-L-homocysteine + H(+)</text>
        <dbReference type="Rhea" id="RHEA:42896"/>
        <dbReference type="Rhea" id="RHEA-COMP:10271"/>
        <dbReference type="Rhea" id="RHEA-COMP:10272"/>
        <dbReference type="ChEBI" id="CHEBI:15378"/>
        <dbReference type="ChEBI" id="CHEBI:30011"/>
        <dbReference type="ChEBI" id="CHEBI:57856"/>
        <dbReference type="ChEBI" id="CHEBI:59789"/>
        <dbReference type="ChEBI" id="CHEBI:61891"/>
        <dbReference type="EC" id="2.1.1.297"/>
    </reaction>
</comment>
<dbReference type="Pfam" id="PF05175">
    <property type="entry name" value="MTS"/>
    <property type="match status" value="1"/>
</dbReference>
<protein>
    <recommendedName>
        <fullName evidence="5">Release factor glutamine methyltransferase</fullName>
        <shortName evidence="5">RF MTase</shortName>
        <ecNumber evidence="5">2.1.1.297</ecNumber>
    </recommendedName>
    <alternativeName>
        <fullName evidence="5">N5-glutamine methyltransferase PrmC</fullName>
    </alternativeName>
    <alternativeName>
        <fullName evidence="5">Protein-(glutamine-N5) MTase PrmC</fullName>
    </alternativeName>
    <alternativeName>
        <fullName evidence="5">Protein-glutamine N-methyltransferase PrmC</fullName>
    </alternativeName>
</protein>
<proteinExistence type="inferred from homology"/>
<dbReference type="EMBL" id="JALPQF010000010">
    <property type="protein sequence ID" value="MCK8481102.1"/>
    <property type="molecule type" value="Genomic_DNA"/>
</dbReference>
<comment type="similarity">
    <text evidence="5">Belongs to the protein N5-glutamine methyltransferase family. PrmC subfamily.</text>
</comment>
<keyword evidence="9" id="KW-1185">Reference proteome</keyword>
<dbReference type="EC" id="2.1.1.297" evidence="5"/>
<reference evidence="8" key="1">
    <citation type="submission" date="2022-04" db="EMBL/GenBank/DDBJ databases">
        <authorList>
            <person name="Ren T."/>
        </authorList>
    </citation>
    <scope>NUCLEOTIDE SEQUENCE</scope>
    <source>
        <strain evidence="8">F63249</strain>
    </source>
</reference>
<accession>A0ABT0HB83</accession>
<evidence type="ECO:0000313" key="8">
    <source>
        <dbReference type="EMBL" id="MCK8481102.1"/>
    </source>
</evidence>
<evidence type="ECO:0000256" key="1">
    <source>
        <dbReference type="ARBA" id="ARBA00022603"/>
    </source>
</evidence>
<dbReference type="Gene3D" id="1.10.8.10">
    <property type="entry name" value="DNA helicase RuvA subunit, C-terminal domain"/>
    <property type="match status" value="1"/>
</dbReference>
<keyword evidence="2 5" id="KW-0808">Transferase</keyword>
<dbReference type="CDD" id="cd02440">
    <property type="entry name" value="AdoMet_MTases"/>
    <property type="match status" value="1"/>
</dbReference>
<dbReference type="HAMAP" id="MF_02126">
    <property type="entry name" value="RF_methyltr_PrmC"/>
    <property type="match status" value="1"/>
</dbReference>
<dbReference type="InterPro" id="IPR002052">
    <property type="entry name" value="DNA_methylase_N6_adenine_CS"/>
</dbReference>
<dbReference type="Proteomes" id="UP001203687">
    <property type="component" value="Unassembled WGS sequence"/>
</dbReference>
<comment type="caution">
    <text evidence="8">The sequence shown here is derived from an EMBL/GenBank/DDBJ whole genome shotgun (WGS) entry which is preliminary data.</text>
</comment>
<dbReference type="NCBIfam" id="TIGR03534">
    <property type="entry name" value="RF_mod_PrmC"/>
    <property type="match status" value="1"/>
</dbReference>
<gene>
    <name evidence="5 8" type="primary">prmC</name>
    <name evidence="8" type="ORF">MUY34_10740</name>
</gene>
<dbReference type="InterPro" id="IPR040758">
    <property type="entry name" value="PrmC_N"/>
</dbReference>
<dbReference type="GO" id="GO:0102559">
    <property type="term" value="F:peptide chain release factor N(5)-glutamine methyltransferase activity"/>
    <property type="evidence" value="ECO:0007669"/>
    <property type="project" value="UniProtKB-EC"/>
</dbReference>
<dbReference type="InterPro" id="IPR007848">
    <property type="entry name" value="Small_mtfrase_dom"/>
</dbReference>
<keyword evidence="1 5" id="KW-0489">Methyltransferase</keyword>
<dbReference type="Gene3D" id="3.40.50.150">
    <property type="entry name" value="Vaccinia Virus protein VP39"/>
    <property type="match status" value="1"/>
</dbReference>
<evidence type="ECO:0000256" key="4">
    <source>
        <dbReference type="ARBA" id="ARBA00048391"/>
    </source>
</evidence>
<dbReference type="PANTHER" id="PTHR18895">
    <property type="entry name" value="HEMK METHYLTRANSFERASE"/>
    <property type="match status" value="1"/>
</dbReference>
<dbReference type="InterPro" id="IPR004556">
    <property type="entry name" value="HemK-like"/>
</dbReference>
<dbReference type="PROSITE" id="PS00092">
    <property type="entry name" value="N6_MTASE"/>
    <property type="match status" value="1"/>
</dbReference>
<feature type="domain" description="Methyltransferase small" evidence="6">
    <location>
        <begin position="116"/>
        <end position="204"/>
    </location>
</feature>
<sequence>MRLKDIQAVYHKELDAIYGNNEVDSFFNLLIEHYLKLDRIHLVLEPDYSITKTKEQPFFEALNRLKLEEPIQYILGETEFYGLPFKVNQHTLIPRPETEELVDWMLANHSKPNHASQLNILDIGTGTGCIAISLAKNLPNAKVHALDISEGALDLAKQNAALNDVAVKFIQDDILNLGHAELVSASHYYDIIVSNPPYVRNLEKADIQPNVLDNEPHSALFVDDENPLQFYKAICEFAQETLKTNGVLYFEINEYLGKEMLDLMATFNFKAIELKQDLFGKDRMLKAVKRD</sequence>
<feature type="binding site" evidence="5">
    <location>
        <begin position="124"/>
        <end position="128"/>
    </location>
    <ligand>
        <name>S-adenosyl-L-methionine</name>
        <dbReference type="ChEBI" id="CHEBI:59789"/>
    </ligand>
</feature>
<dbReference type="PANTHER" id="PTHR18895:SF74">
    <property type="entry name" value="MTRF1L RELEASE FACTOR GLUTAMINE METHYLTRANSFERASE"/>
    <property type="match status" value="1"/>
</dbReference>
<comment type="function">
    <text evidence="5">Methylates the class 1 translation termination release factors RF1/PrfA and RF2/PrfB on the glutamine residue of the universally conserved GGQ motif.</text>
</comment>
<dbReference type="NCBIfam" id="TIGR00536">
    <property type="entry name" value="hemK_fam"/>
    <property type="match status" value="1"/>
</dbReference>
<dbReference type="InterPro" id="IPR029063">
    <property type="entry name" value="SAM-dependent_MTases_sf"/>
</dbReference>
<evidence type="ECO:0000259" key="6">
    <source>
        <dbReference type="Pfam" id="PF05175"/>
    </source>
</evidence>
<feature type="binding site" evidence="5">
    <location>
        <position position="195"/>
    </location>
    <ligand>
        <name>S-adenosyl-L-methionine</name>
        <dbReference type="ChEBI" id="CHEBI:59789"/>
    </ligand>
</feature>
<dbReference type="Pfam" id="PF17827">
    <property type="entry name" value="PrmC_N"/>
    <property type="match status" value="1"/>
</dbReference>
<dbReference type="GO" id="GO:0032259">
    <property type="term" value="P:methylation"/>
    <property type="evidence" value="ECO:0007669"/>
    <property type="project" value="UniProtKB-KW"/>
</dbReference>
<evidence type="ECO:0000256" key="5">
    <source>
        <dbReference type="HAMAP-Rule" id="MF_02126"/>
    </source>
</evidence>
<comment type="caution">
    <text evidence="5">Lacks conserved residue(s) required for the propagation of feature annotation.</text>
</comment>
<evidence type="ECO:0000256" key="2">
    <source>
        <dbReference type="ARBA" id="ARBA00022679"/>
    </source>
</evidence>